<protein>
    <submittedName>
        <fullName evidence="1">Uncharacterized protein</fullName>
    </submittedName>
</protein>
<evidence type="ECO:0000313" key="1">
    <source>
        <dbReference type="EMBL" id="KMU89169.1"/>
    </source>
</evidence>
<name>A0A0J8RYB6_COCIT</name>
<dbReference type="VEuPathDB" id="FungiDB:CIHG_07102"/>
<proteinExistence type="predicted"/>
<gene>
    <name evidence="1" type="ORF">CIHG_07102</name>
</gene>
<dbReference type="EMBL" id="DS017010">
    <property type="protein sequence ID" value="KMU89169.1"/>
    <property type="molecule type" value="Genomic_DNA"/>
</dbReference>
<dbReference type="Proteomes" id="UP000054563">
    <property type="component" value="Unassembled WGS sequence"/>
</dbReference>
<dbReference type="AlphaFoldDB" id="A0A0J8RYB6"/>
<sequence>MAAMPEGSDLKGKPVPSHYFDDEAPNQECLGMDASINWWFSGILRNESSSSGRILQASRRGAHSASSPRPCVNRIRKIPRIGMIPVRRSGTSAGNLKMPIENRSGTVGNGQWKFDNAAKAVAANTGALALLSKVSIEPSSPRQVITCKYLIATTIRQHMNIVIPLWLGSRMGQTSLGG</sequence>
<evidence type="ECO:0000313" key="2">
    <source>
        <dbReference type="Proteomes" id="UP000054563"/>
    </source>
</evidence>
<reference evidence="2" key="1">
    <citation type="journal article" date="2010" name="Genome Res.">
        <title>Population genomic sequencing of Coccidioides fungi reveals recent hybridization and transposon control.</title>
        <authorList>
            <person name="Neafsey D.E."/>
            <person name="Barker B.M."/>
            <person name="Sharpton T.J."/>
            <person name="Stajich J.E."/>
            <person name="Park D.J."/>
            <person name="Whiston E."/>
            <person name="Hung C.-Y."/>
            <person name="McMahan C."/>
            <person name="White J."/>
            <person name="Sykes S."/>
            <person name="Heiman D."/>
            <person name="Young S."/>
            <person name="Zeng Q."/>
            <person name="Abouelleil A."/>
            <person name="Aftuck L."/>
            <person name="Bessette D."/>
            <person name="Brown A."/>
            <person name="FitzGerald M."/>
            <person name="Lui A."/>
            <person name="Macdonald J.P."/>
            <person name="Priest M."/>
            <person name="Orbach M.J."/>
            <person name="Galgiani J.N."/>
            <person name="Kirkland T.N."/>
            <person name="Cole G.T."/>
            <person name="Birren B.W."/>
            <person name="Henn M.R."/>
            <person name="Taylor J.W."/>
            <person name="Rounsley S.D."/>
        </authorList>
    </citation>
    <scope>NUCLEOTIDE SEQUENCE [LARGE SCALE GENOMIC DNA]</scope>
    <source>
        <strain evidence="2">H538.4</strain>
    </source>
</reference>
<accession>A0A0J8RYB6</accession>
<organism evidence="1 2">
    <name type="scientific">Coccidioides immitis H538.4</name>
    <dbReference type="NCBI Taxonomy" id="396776"/>
    <lineage>
        <taxon>Eukaryota</taxon>
        <taxon>Fungi</taxon>
        <taxon>Dikarya</taxon>
        <taxon>Ascomycota</taxon>
        <taxon>Pezizomycotina</taxon>
        <taxon>Eurotiomycetes</taxon>
        <taxon>Eurotiomycetidae</taxon>
        <taxon>Onygenales</taxon>
        <taxon>Onygenaceae</taxon>
        <taxon>Coccidioides</taxon>
    </lineage>
</organism>